<reference evidence="1" key="2">
    <citation type="journal article" date="2024" name="Plant">
        <title>Genomic evolution and insights into agronomic trait innovations of Sesamum species.</title>
        <authorList>
            <person name="Miao H."/>
            <person name="Wang L."/>
            <person name="Qu L."/>
            <person name="Liu H."/>
            <person name="Sun Y."/>
            <person name="Le M."/>
            <person name="Wang Q."/>
            <person name="Wei S."/>
            <person name="Zheng Y."/>
            <person name="Lin W."/>
            <person name="Duan Y."/>
            <person name="Cao H."/>
            <person name="Xiong S."/>
            <person name="Wang X."/>
            <person name="Wei L."/>
            <person name="Li C."/>
            <person name="Ma Q."/>
            <person name="Ju M."/>
            <person name="Zhao R."/>
            <person name="Li G."/>
            <person name="Mu C."/>
            <person name="Tian Q."/>
            <person name="Mei H."/>
            <person name="Zhang T."/>
            <person name="Gao T."/>
            <person name="Zhang H."/>
        </authorList>
    </citation>
    <scope>NUCLEOTIDE SEQUENCE</scope>
    <source>
        <strain evidence="1">KEN1</strain>
    </source>
</reference>
<evidence type="ECO:0000313" key="1">
    <source>
        <dbReference type="EMBL" id="KAL0391321.1"/>
    </source>
</evidence>
<sequence>MVRQIDQAFYGVRPLISDNRDVDDSEMDDRIGNATSLHSSVKSINESCHASA</sequence>
<dbReference type="EMBL" id="JACGWN010000030">
    <property type="protein sequence ID" value="KAL0391321.1"/>
    <property type="molecule type" value="Genomic_DNA"/>
</dbReference>
<accession>A0AAW2SI35</accession>
<name>A0AAW2SI35_9LAMI</name>
<gene>
    <name evidence="1" type="ORF">Slati_4574200</name>
</gene>
<organism evidence="1">
    <name type="scientific">Sesamum latifolium</name>
    <dbReference type="NCBI Taxonomy" id="2727402"/>
    <lineage>
        <taxon>Eukaryota</taxon>
        <taxon>Viridiplantae</taxon>
        <taxon>Streptophyta</taxon>
        <taxon>Embryophyta</taxon>
        <taxon>Tracheophyta</taxon>
        <taxon>Spermatophyta</taxon>
        <taxon>Magnoliopsida</taxon>
        <taxon>eudicotyledons</taxon>
        <taxon>Gunneridae</taxon>
        <taxon>Pentapetalae</taxon>
        <taxon>asterids</taxon>
        <taxon>lamiids</taxon>
        <taxon>Lamiales</taxon>
        <taxon>Pedaliaceae</taxon>
        <taxon>Sesamum</taxon>
    </lineage>
</organism>
<dbReference type="AlphaFoldDB" id="A0AAW2SI35"/>
<reference evidence="1" key="1">
    <citation type="submission" date="2020-06" db="EMBL/GenBank/DDBJ databases">
        <authorList>
            <person name="Li T."/>
            <person name="Hu X."/>
            <person name="Zhang T."/>
            <person name="Song X."/>
            <person name="Zhang H."/>
            <person name="Dai N."/>
            <person name="Sheng W."/>
            <person name="Hou X."/>
            <person name="Wei L."/>
        </authorList>
    </citation>
    <scope>NUCLEOTIDE SEQUENCE</scope>
    <source>
        <strain evidence="1">KEN1</strain>
        <tissue evidence="1">Leaf</tissue>
    </source>
</reference>
<proteinExistence type="predicted"/>
<protein>
    <submittedName>
        <fullName evidence="1">Uncharacterized protein</fullName>
    </submittedName>
</protein>
<comment type="caution">
    <text evidence="1">The sequence shown here is derived from an EMBL/GenBank/DDBJ whole genome shotgun (WGS) entry which is preliminary data.</text>
</comment>